<feature type="transmembrane region" description="Helical" evidence="7">
    <location>
        <begin position="199"/>
        <end position="220"/>
    </location>
</feature>
<dbReference type="InterPro" id="IPR000337">
    <property type="entry name" value="GPCR_3"/>
</dbReference>
<dbReference type="AlphaFoldDB" id="A0A8S4BZF1"/>
<dbReference type="PANTHER" id="PTHR24061:SF441">
    <property type="entry name" value="TASTE RECEPTOR TYPE 1 MEMBER 2B-RELATED"/>
    <property type="match status" value="1"/>
</dbReference>
<protein>
    <submittedName>
        <fullName evidence="9">(Atlantic silverside) hypothetical protein</fullName>
    </submittedName>
</protein>
<dbReference type="Proteomes" id="UP000677803">
    <property type="component" value="Unassembled WGS sequence"/>
</dbReference>
<dbReference type="EMBL" id="CAJRST010041110">
    <property type="protein sequence ID" value="CAG6021273.1"/>
    <property type="molecule type" value="Genomic_DNA"/>
</dbReference>
<feature type="transmembrane region" description="Helical" evidence="7">
    <location>
        <begin position="307"/>
        <end position="327"/>
    </location>
</feature>
<feature type="transmembrane region" description="Helical" evidence="7">
    <location>
        <begin position="250"/>
        <end position="267"/>
    </location>
</feature>
<dbReference type="Pfam" id="PF00003">
    <property type="entry name" value="7tm_3"/>
    <property type="match status" value="1"/>
</dbReference>
<comment type="subcellular location">
    <subcellularLocation>
        <location evidence="1">Membrane</location>
        <topology evidence="1">Multi-pass membrane protein</topology>
    </subcellularLocation>
</comment>
<dbReference type="GO" id="GO:0004930">
    <property type="term" value="F:G protein-coupled receptor activity"/>
    <property type="evidence" value="ECO:0007669"/>
    <property type="project" value="InterPro"/>
</dbReference>
<proteinExistence type="predicted"/>
<gene>
    <name evidence="9" type="ORF">MMEN_LOCUS21485</name>
</gene>
<name>A0A8S4BZF1_9TELE</name>
<comment type="caution">
    <text evidence="9">The sequence shown here is derived from an EMBL/GenBank/DDBJ whole genome shotgun (WGS) entry which is preliminary data.</text>
</comment>
<feature type="compositionally biased region" description="Basic and acidic residues" evidence="6">
    <location>
        <begin position="1"/>
        <end position="11"/>
    </location>
</feature>
<feature type="region of interest" description="Disordered" evidence="6">
    <location>
        <begin position="1"/>
        <end position="53"/>
    </location>
</feature>
<keyword evidence="5" id="KW-0325">Glycoprotein</keyword>
<feature type="transmembrane region" description="Helical" evidence="7">
    <location>
        <begin position="154"/>
        <end position="179"/>
    </location>
</feature>
<dbReference type="PANTHER" id="PTHR24061">
    <property type="entry name" value="CALCIUM-SENSING RECEPTOR-RELATED"/>
    <property type="match status" value="1"/>
</dbReference>
<accession>A0A8S4BZF1</accession>
<reference evidence="9" key="1">
    <citation type="submission" date="2021-05" db="EMBL/GenBank/DDBJ databases">
        <authorList>
            <person name="Tigano A."/>
        </authorList>
    </citation>
    <scope>NUCLEOTIDE SEQUENCE</scope>
</reference>
<evidence type="ECO:0000256" key="5">
    <source>
        <dbReference type="ARBA" id="ARBA00023180"/>
    </source>
</evidence>
<dbReference type="PRINTS" id="PR00248">
    <property type="entry name" value="GPCRMGR"/>
</dbReference>
<dbReference type="InterPro" id="IPR017978">
    <property type="entry name" value="GPCR_3_C"/>
</dbReference>
<keyword evidence="4 7" id="KW-0472">Membrane</keyword>
<dbReference type="PROSITE" id="PS50259">
    <property type="entry name" value="G_PROTEIN_RECEP_F3_4"/>
    <property type="match status" value="1"/>
</dbReference>
<dbReference type="InterPro" id="IPR000068">
    <property type="entry name" value="GPCR_3_Ca_sens_rcpt-rel"/>
</dbReference>
<evidence type="ECO:0000256" key="3">
    <source>
        <dbReference type="ARBA" id="ARBA00022989"/>
    </source>
</evidence>
<feature type="domain" description="G-protein coupled receptors family 3 profile" evidence="8">
    <location>
        <begin position="139"/>
        <end position="349"/>
    </location>
</feature>
<evidence type="ECO:0000256" key="6">
    <source>
        <dbReference type="SAM" id="MobiDB-lite"/>
    </source>
</evidence>
<dbReference type="OrthoDB" id="5984008at2759"/>
<keyword evidence="2 7" id="KW-0812">Transmembrane</keyword>
<sequence length="358" mass="40125">MLLTVVDEHEPAPLFPPTPDAQDCALEKFPPSEDKSSRGAFSPRQAGCSTPPPPVLCGRQAQLTAAVVIRHSLTGKGSTRLFSSELSETRSRVSVLGAPLTNHRNYFQRQPEHNTSGTHGPGLSSVAADLCPPRSGRVFFYFGVPTDSACILRFLPFLLFYTVCLACFVVRSFQIVCIFKIAAKLPKLLNLWMKYHGQWLLISVAFLIQVVLLTIGYSTAPPKPYNDTFWYADRIILGCDLSLQGTSGPLVLLSTLCCLCFIFSYMGKDLPKNYNEAKAITFCLFLLVLTWIIFATVSILYHGKYIQTFNALAVLSSLYSFLLWYFLPKCYIILFQPHKNTQQHFQGLIQDYTKTFSQ</sequence>
<keyword evidence="10" id="KW-1185">Reference proteome</keyword>
<organism evidence="9 10">
    <name type="scientific">Menidia menidia</name>
    <name type="common">Atlantic silverside</name>
    <dbReference type="NCBI Taxonomy" id="238744"/>
    <lineage>
        <taxon>Eukaryota</taxon>
        <taxon>Metazoa</taxon>
        <taxon>Chordata</taxon>
        <taxon>Craniata</taxon>
        <taxon>Vertebrata</taxon>
        <taxon>Euteleostomi</taxon>
        <taxon>Actinopterygii</taxon>
        <taxon>Neopterygii</taxon>
        <taxon>Teleostei</taxon>
        <taxon>Neoteleostei</taxon>
        <taxon>Acanthomorphata</taxon>
        <taxon>Ovalentaria</taxon>
        <taxon>Atherinomorphae</taxon>
        <taxon>Atheriniformes</taxon>
        <taxon>Atherinopsidae</taxon>
        <taxon>Menidiinae</taxon>
        <taxon>Menidia</taxon>
    </lineage>
</organism>
<feature type="transmembrane region" description="Helical" evidence="7">
    <location>
        <begin position="279"/>
        <end position="301"/>
    </location>
</feature>
<evidence type="ECO:0000256" key="2">
    <source>
        <dbReference type="ARBA" id="ARBA00022692"/>
    </source>
</evidence>
<evidence type="ECO:0000313" key="9">
    <source>
        <dbReference type="EMBL" id="CAG6021273.1"/>
    </source>
</evidence>
<evidence type="ECO:0000256" key="4">
    <source>
        <dbReference type="ARBA" id="ARBA00023136"/>
    </source>
</evidence>
<keyword evidence="3 7" id="KW-1133">Transmembrane helix</keyword>
<dbReference type="GO" id="GO:0005886">
    <property type="term" value="C:plasma membrane"/>
    <property type="evidence" value="ECO:0007669"/>
    <property type="project" value="TreeGrafter"/>
</dbReference>
<evidence type="ECO:0000256" key="7">
    <source>
        <dbReference type="SAM" id="Phobius"/>
    </source>
</evidence>
<evidence type="ECO:0000313" key="10">
    <source>
        <dbReference type="Proteomes" id="UP000677803"/>
    </source>
</evidence>
<evidence type="ECO:0000256" key="1">
    <source>
        <dbReference type="ARBA" id="ARBA00004141"/>
    </source>
</evidence>
<evidence type="ECO:0000259" key="8">
    <source>
        <dbReference type="PROSITE" id="PS50259"/>
    </source>
</evidence>